<dbReference type="PROSITE" id="PS50089">
    <property type="entry name" value="ZF_RING_2"/>
    <property type="match status" value="1"/>
</dbReference>
<proteinExistence type="predicted"/>
<feature type="region of interest" description="Disordered" evidence="6">
    <location>
        <begin position="1"/>
        <end position="22"/>
    </location>
</feature>
<dbReference type="GO" id="GO:0008270">
    <property type="term" value="F:zinc ion binding"/>
    <property type="evidence" value="ECO:0007669"/>
    <property type="project" value="UniProtKB-KW"/>
</dbReference>
<keyword evidence="1" id="KW-0479">Metal-binding</keyword>
<organism evidence="8">
    <name type="scientific">Spilarctia obliqua nucleopolyhedrovirus</name>
    <dbReference type="NCBI Taxonomy" id="1638618"/>
    <lineage>
        <taxon>Viruses</taxon>
        <taxon>Viruses incertae sedis</taxon>
        <taxon>Naldaviricetes</taxon>
        <taxon>Lefavirales</taxon>
        <taxon>Baculoviridae</taxon>
        <taxon>Alphabaculovirus</taxon>
    </lineage>
</organism>
<keyword evidence="2 4" id="KW-0863">Zinc-finger</keyword>
<evidence type="ECO:0000256" key="1">
    <source>
        <dbReference type="ARBA" id="ARBA00022723"/>
    </source>
</evidence>
<protein>
    <submittedName>
        <fullName evidence="8">Immediate early protein 2</fullName>
    </submittedName>
</protein>
<keyword evidence="3" id="KW-0862">Zinc</keyword>
<dbReference type="InterPro" id="IPR001841">
    <property type="entry name" value="Znf_RING"/>
</dbReference>
<dbReference type="SUPFAM" id="SSF57850">
    <property type="entry name" value="RING/U-box"/>
    <property type="match status" value="1"/>
</dbReference>
<evidence type="ECO:0000256" key="5">
    <source>
        <dbReference type="SAM" id="Coils"/>
    </source>
</evidence>
<dbReference type="EMBL" id="MN750542">
    <property type="protein sequence ID" value="QNN89406.1"/>
    <property type="molecule type" value="Genomic_DNA"/>
</dbReference>
<feature type="domain" description="RING-type" evidence="7">
    <location>
        <begin position="30"/>
        <end position="78"/>
    </location>
</feature>
<feature type="coiled-coil region" evidence="5">
    <location>
        <begin position="121"/>
        <end position="197"/>
    </location>
</feature>
<evidence type="ECO:0000256" key="3">
    <source>
        <dbReference type="ARBA" id="ARBA00022833"/>
    </source>
</evidence>
<accession>A0A7G9U8H5</accession>
<dbReference type="PROSITE" id="PS00518">
    <property type="entry name" value="ZF_RING_1"/>
    <property type="match status" value="1"/>
</dbReference>
<sequence length="228" mass="26257">MLEQILSESAEPPQTPQPAPEPQEDVEVLCHICSCTFTDIKNYNSNFVTSSECNHAVCFKCYVSIVFNKEAYKCSICNRTTLTCRAYNRAGYVELSTVRTVRDNKLIKQHWMQLTESNMPHNRDKTIIEELQLELADLRAATARAHHEVNMIKSDNLLLQQQVDFKNLELQQELNAKVKLQKQNDTLSAANTFLQNQLDAQVVESKIKMDQFVRQHEAFLKKFKSSVM</sequence>
<dbReference type="InterPro" id="IPR017907">
    <property type="entry name" value="Znf_RING_CS"/>
</dbReference>
<keyword evidence="5" id="KW-0175">Coiled coil</keyword>
<evidence type="ECO:0000259" key="7">
    <source>
        <dbReference type="PROSITE" id="PS50089"/>
    </source>
</evidence>
<evidence type="ECO:0000256" key="2">
    <source>
        <dbReference type="ARBA" id="ARBA00022771"/>
    </source>
</evidence>
<evidence type="ECO:0000256" key="4">
    <source>
        <dbReference type="PROSITE-ProRule" id="PRU00175"/>
    </source>
</evidence>
<evidence type="ECO:0000256" key="6">
    <source>
        <dbReference type="SAM" id="MobiDB-lite"/>
    </source>
</evidence>
<evidence type="ECO:0000313" key="8">
    <source>
        <dbReference type="EMBL" id="QNN89406.1"/>
    </source>
</evidence>
<name>A0A7G9U8H5_9ABAC</name>
<reference evidence="8" key="1">
    <citation type="submission" date="2019-11" db="EMBL/GenBank/DDBJ databases">
        <title>Studies on the baculoviruses infecting the caterpillars, Spilarctia obliqua Walker (Erebidae) and Pieris brassicae Linn. (Pieridae) (Insecta: Lepidoptera).</title>
        <authorList>
            <person name="Paul S."/>
            <person name="Arumugaperumal A."/>
            <person name="Sathiya Balasingh Thangapandi E.J.J."/>
            <person name="Sarjubala Devi H."/>
            <person name="Johnson T."/>
            <person name="Maisnam S."/>
            <person name="Krishnavel S."/>
            <person name="Soman Syamala S."/>
            <person name="Ramamoorthy S."/>
            <person name="Karthikeyan R."/>
            <person name="Subburaman C."/>
            <person name="Jeyaprakash R."/>
            <person name="Azhaguchamy M."/>
            <person name="Ramaiyer V."/>
            <person name="Sivasubramaniam S."/>
        </authorList>
    </citation>
    <scope>NUCLEOTIDE SEQUENCE</scope>
    <source>
        <strain evidence="8">Manipur</strain>
    </source>
</reference>